<dbReference type="InterPro" id="IPR018517">
    <property type="entry name" value="tRNA_hU_synthase_CS"/>
</dbReference>
<dbReference type="Proteomes" id="UP000030754">
    <property type="component" value="Unassembled WGS sequence"/>
</dbReference>
<keyword evidence="2" id="KW-0820">tRNA-binding</keyword>
<keyword evidence="6" id="KW-0521">NADP</keyword>
<reference evidence="13" key="2">
    <citation type="submission" date="2013-10" db="EMBL/GenBank/DDBJ databases">
        <authorList>
            <person name="Aslett M."/>
        </authorList>
    </citation>
    <scope>NUCLEOTIDE SEQUENCE [LARGE SCALE GENOMIC DNA]</scope>
    <source>
        <strain evidence="13">Houghton</strain>
    </source>
</reference>
<keyword evidence="4 9" id="KW-0288">FMN</keyword>
<feature type="active site" description="Proton donor" evidence="10">
    <location>
        <position position="65"/>
    </location>
</feature>
<dbReference type="PIRSF" id="PIRSF006621">
    <property type="entry name" value="Dus"/>
    <property type="match status" value="1"/>
</dbReference>
<evidence type="ECO:0000313" key="14">
    <source>
        <dbReference type="Proteomes" id="UP000030754"/>
    </source>
</evidence>
<dbReference type="SUPFAM" id="SSF51395">
    <property type="entry name" value="FMN-linked oxidoreductases"/>
    <property type="match status" value="1"/>
</dbReference>
<dbReference type="EC" id="1.3.1.-" evidence="9"/>
<dbReference type="PANTHER" id="PTHR42907:SF1">
    <property type="entry name" value="FMN-LINKED OXIDOREDUCTASES SUPERFAMILY PROTEIN"/>
    <property type="match status" value="1"/>
</dbReference>
<dbReference type="GeneID" id="25473672"/>
<sequence length="365" mass="40959">MLRNFMRLITRRSTLYTEMVVDSTILHNTHQLENHLGGSNPQNVAEAATWAELAGYDEVNLNVGCPSCRVVDKGSFGAALMRSPKKVRDIVYEMKRRVQIPVTVKCRLGVDNLDSPEFTKQFVETVSQGGCKHFIVHARKAWLQGVDPKKNRSVPPLLYHRVFELQEAFPELHFSLNGGVTSLELAQQLLKGEWKASDTAEAKDPQIPDTDVTNGSQHSGLYGVMIGRAAMNDPCCLAQADKLIYGSRENPESAQCRRSLLLAYIDYLERYEARHRKQKSPFVLLKPVLGVLSGMPGQRHFRQALDTKIRRSCPDEVAAEVLRQSMDVVDSEFPGVLDYPLKLGKNPRYEEIISAVKCELCSSDT</sequence>
<dbReference type="AlphaFoldDB" id="U6MTL4"/>
<name>U6MTL4_9EIME</name>
<evidence type="ECO:0000256" key="8">
    <source>
        <dbReference type="ARBA" id="ARBA00023002"/>
    </source>
</evidence>
<keyword evidence="3 9" id="KW-0285">Flavoprotein</keyword>
<evidence type="ECO:0000256" key="7">
    <source>
        <dbReference type="ARBA" id="ARBA00022884"/>
    </source>
</evidence>
<dbReference type="GO" id="GO:0000049">
    <property type="term" value="F:tRNA binding"/>
    <property type="evidence" value="ECO:0007669"/>
    <property type="project" value="UniProtKB-KW"/>
</dbReference>
<dbReference type="InterPro" id="IPR001269">
    <property type="entry name" value="DUS_fam"/>
</dbReference>
<dbReference type="OrthoDB" id="10262250at2759"/>
<evidence type="ECO:0000256" key="6">
    <source>
        <dbReference type="ARBA" id="ARBA00022857"/>
    </source>
</evidence>
<feature type="binding site" evidence="11">
    <location>
        <begin position="227"/>
        <end position="228"/>
    </location>
    <ligand>
        <name>FMN</name>
        <dbReference type="ChEBI" id="CHEBI:58210"/>
    </ligand>
</feature>
<dbReference type="Pfam" id="PF01207">
    <property type="entry name" value="Dus"/>
    <property type="match status" value="2"/>
</dbReference>
<feature type="domain" description="DUS-like FMN-binding" evidence="12">
    <location>
        <begin position="2"/>
        <end position="191"/>
    </location>
</feature>
<feature type="domain" description="DUS-like FMN-binding" evidence="12">
    <location>
        <begin position="214"/>
        <end position="308"/>
    </location>
</feature>
<proteinExistence type="inferred from homology"/>
<evidence type="ECO:0000259" key="12">
    <source>
        <dbReference type="Pfam" id="PF01207"/>
    </source>
</evidence>
<keyword evidence="8 9" id="KW-0560">Oxidoreductase</keyword>
<evidence type="ECO:0000256" key="5">
    <source>
        <dbReference type="ARBA" id="ARBA00022694"/>
    </source>
</evidence>
<comment type="function">
    <text evidence="9">Catalyzes the synthesis of dihydrouridine, a modified base found in the D-loop of most tRNAs.</text>
</comment>
<dbReference type="Gene3D" id="3.20.20.70">
    <property type="entry name" value="Aldolase class I"/>
    <property type="match status" value="1"/>
</dbReference>
<dbReference type="InterPro" id="IPR013785">
    <property type="entry name" value="Aldolase_TIM"/>
</dbReference>
<dbReference type="Gene3D" id="1.20.120.1460">
    <property type="match status" value="1"/>
</dbReference>
<evidence type="ECO:0000256" key="3">
    <source>
        <dbReference type="ARBA" id="ARBA00022630"/>
    </source>
</evidence>
<comment type="similarity">
    <text evidence="9">Belongs to the dus family.</text>
</comment>
<dbReference type="RefSeq" id="XP_013435828.1">
    <property type="nucleotide sequence ID" value="XM_013580374.1"/>
</dbReference>
<reference evidence="13" key="1">
    <citation type="submission" date="2013-10" db="EMBL/GenBank/DDBJ databases">
        <title>Genomic analysis of the causative agents of coccidiosis in chickens.</title>
        <authorList>
            <person name="Reid A.J."/>
            <person name="Blake D."/>
            <person name="Billington K."/>
            <person name="Browne H."/>
            <person name="Dunn M."/>
            <person name="Hung S."/>
            <person name="Kawahara F."/>
            <person name="Miranda-Saavedra D."/>
            <person name="Mourier T."/>
            <person name="Nagra H."/>
            <person name="Otto T.D."/>
            <person name="Rawlings N."/>
            <person name="Sanchez A."/>
            <person name="Sanders M."/>
            <person name="Subramaniam C."/>
            <person name="Tay Y."/>
            <person name="Dear P."/>
            <person name="Doerig C."/>
            <person name="Gruber A."/>
            <person name="Parkinson J."/>
            <person name="Shirley M."/>
            <person name="Wan K.L."/>
            <person name="Berriman M."/>
            <person name="Tomley F."/>
            <person name="Pain A."/>
        </authorList>
    </citation>
    <scope>NUCLEOTIDE SEQUENCE [LARGE SCALE GENOMIC DNA]</scope>
    <source>
        <strain evidence="13">Houghton</strain>
    </source>
</reference>
<evidence type="ECO:0000256" key="1">
    <source>
        <dbReference type="ARBA" id="ARBA00001917"/>
    </source>
</evidence>
<evidence type="ECO:0000256" key="2">
    <source>
        <dbReference type="ARBA" id="ARBA00022555"/>
    </source>
</evidence>
<dbReference type="GO" id="GO:0017150">
    <property type="term" value="F:tRNA dihydrouridine synthase activity"/>
    <property type="evidence" value="ECO:0007669"/>
    <property type="project" value="InterPro"/>
</dbReference>
<dbReference type="PANTHER" id="PTHR42907">
    <property type="entry name" value="FMN-LINKED OXIDOREDUCTASES SUPERFAMILY PROTEIN"/>
    <property type="match status" value="1"/>
</dbReference>
<feature type="binding site" evidence="11">
    <location>
        <begin position="177"/>
        <end position="179"/>
    </location>
    <ligand>
        <name>FMN</name>
        <dbReference type="ChEBI" id="CHEBI:58210"/>
    </ligand>
</feature>
<dbReference type="EMBL" id="HG724344">
    <property type="protein sequence ID" value="CDJ67361.1"/>
    <property type="molecule type" value="Genomic_DNA"/>
</dbReference>
<evidence type="ECO:0000256" key="4">
    <source>
        <dbReference type="ARBA" id="ARBA00022643"/>
    </source>
</evidence>
<protein>
    <recommendedName>
        <fullName evidence="9">tRNA-dihydrouridine synthase</fullName>
        <ecNumber evidence="9">1.3.1.-</ecNumber>
    </recommendedName>
</protein>
<evidence type="ECO:0000256" key="9">
    <source>
        <dbReference type="PIRNR" id="PIRNR006621"/>
    </source>
</evidence>
<dbReference type="InterPro" id="IPR004653">
    <property type="entry name" value="DusA"/>
</dbReference>
<dbReference type="GO" id="GO:0050660">
    <property type="term" value="F:flavin adenine dinucleotide binding"/>
    <property type="evidence" value="ECO:0007669"/>
    <property type="project" value="InterPro"/>
</dbReference>
<dbReference type="NCBIfam" id="NF008774">
    <property type="entry name" value="PRK11815.1"/>
    <property type="match status" value="1"/>
</dbReference>
<feature type="binding site" evidence="11">
    <location>
        <position position="105"/>
    </location>
    <ligand>
        <name>FMN</name>
        <dbReference type="ChEBI" id="CHEBI:58210"/>
    </ligand>
</feature>
<evidence type="ECO:0000313" key="13">
    <source>
        <dbReference type="EMBL" id="CDJ67361.1"/>
    </source>
</evidence>
<keyword evidence="14" id="KW-1185">Reference proteome</keyword>
<organism evidence="13 14">
    <name type="scientific">Eimeria necatrix</name>
    <dbReference type="NCBI Taxonomy" id="51315"/>
    <lineage>
        <taxon>Eukaryota</taxon>
        <taxon>Sar</taxon>
        <taxon>Alveolata</taxon>
        <taxon>Apicomplexa</taxon>
        <taxon>Conoidasida</taxon>
        <taxon>Coccidia</taxon>
        <taxon>Eucoccidiorida</taxon>
        <taxon>Eimeriorina</taxon>
        <taxon>Eimeriidae</taxon>
        <taxon>Eimeria</taxon>
    </lineage>
</organism>
<dbReference type="InterPro" id="IPR035587">
    <property type="entry name" value="DUS-like_FMN-bd"/>
</dbReference>
<gene>
    <name evidence="13" type="ORF">ENH_00035080</name>
</gene>
<accession>U6MTL4</accession>
<keyword evidence="5 9" id="KW-0819">tRNA processing</keyword>
<feature type="binding site" evidence="11">
    <location>
        <position position="137"/>
    </location>
    <ligand>
        <name>FMN</name>
        <dbReference type="ChEBI" id="CHEBI:58210"/>
    </ligand>
</feature>
<dbReference type="CDD" id="cd02801">
    <property type="entry name" value="DUS_like_FMN"/>
    <property type="match status" value="1"/>
</dbReference>
<dbReference type="PROSITE" id="PS01136">
    <property type="entry name" value="UPF0034"/>
    <property type="match status" value="1"/>
</dbReference>
<keyword evidence="7" id="KW-0694">RNA-binding</keyword>
<dbReference type="VEuPathDB" id="ToxoDB:ENH_00035080"/>
<evidence type="ECO:0000256" key="10">
    <source>
        <dbReference type="PIRSR" id="PIRSR006621-1"/>
    </source>
</evidence>
<evidence type="ECO:0000256" key="11">
    <source>
        <dbReference type="PIRSR" id="PIRSR006621-2"/>
    </source>
</evidence>
<comment type="cofactor">
    <cofactor evidence="1 9 11">
        <name>FMN</name>
        <dbReference type="ChEBI" id="CHEBI:58210"/>
    </cofactor>
</comment>
<keyword evidence="11" id="KW-0547">Nucleotide-binding</keyword>